<dbReference type="PANTHER" id="PTHR10283:SF82">
    <property type="entry name" value="SOLUTE CARRIER FAMILY 13 MEMBER 2"/>
    <property type="match status" value="1"/>
</dbReference>
<dbReference type="Pfam" id="PF00939">
    <property type="entry name" value="Na_sulph_symp"/>
    <property type="match status" value="1"/>
</dbReference>
<feature type="transmembrane region" description="Helical" evidence="8">
    <location>
        <begin position="359"/>
        <end position="378"/>
    </location>
</feature>
<evidence type="ECO:0000256" key="5">
    <source>
        <dbReference type="ARBA" id="ARBA00023136"/>
    </source>
</evidence>
<evidence type="ECO:0000313" key="11">
    <source>
        <dbReference type="Proteomes" id="UP000298787"/>
    </source>
</evidence>
<feature type="transmembrane region" description="Helical" evidence="8">
    <location>
        <begin position="204"/>
        <end position="222"/>
    </location>
</feature>
<organism evidence="10 11">
    <name type="scientific">Collichthys lucidus</name>
    <name type="common">Big head croaker</name>
    <name type="synonym">Sciaena lucida</name>
    <dbReference type="NCBI Taxonomy" id="240159"/>
    <lineage>
        <taxon>Eukaryota</taxon>
        <taxon>Metazoa</taxon>
        <taxon>Chordata</taxon>
        <taxon>Craniata</taxon>
        <taxon>Vertebrata</taxon>
        <taxon>Euteleostomi</taxon>
        <taxon>Actinopterygii</taxon>
        <taxon>Neopterygii</taxon>
        <taxon>Teleostei</taxon>
        <taxon>Neoteleostei</taxon>
        <taxon>Acanthomorphata</taxon>
        <taxon>Eupercaria</taxon>
        <taxon>Sciaenidae</taxon>
        <taxon>Collichthys</taxon>
    </lineage>
</organism>
<reference evidence="10 11" key="1">
    <citation type="submission" date="2019-01" db="EMBL/GenBank/DDBJ databases">
        <title>Genome Assembly of Collichthys lucidus.</title>
        <authorList>
            <person name="Cai M."/>
            <person name="Xiao S."/>
        </authorList>
    </citation>
    <scope>NUCLEOTIDE SEQUENCE [LARGE SCALE GENOMIC DNA]</scope>
    <source>
        <strain evidence="10">JT15FE1705JMU</strain>
        <tissue evidence="10">Muscle</tissue>
    </source>
</reference>
<feature type="transmembrane region" description="Helical" evidence="8">
    <location>
        <begin position="242"/>
        <end position="259"/>
    </location>
</feature>
<sequence>MWISNSATTAMMLPIAKAVLMQLKATETAADARDFQTGAEDNHAFELEVKQAKQEMTDEKQSSIDTKAQLEDRVYEQESQQEVRRKAIEEKYAFLTKGMSLSVCYSASIGGTATLTGTTPNLILKGQIEQIFKDSGGVITFASWFAFAFPNMLLMLVLTWFWLQALFLGFNLKQTFGCGEKTERDREAYMVMKEEYKKLGPMKFAEVAVLTIFILLVVLWFTREPGFIDGWATLLFNQNGTYVSDGTVAILMSMLFFIIPSQLLKFGSYGYNDTGKLVKAPKTLLNWQVVHERMPWNVILLLGGGFALAAGSENSGLSKWLGESLAPLEEIPPFAISLLLSLLVATFTECSSNTATTTLFLPILASMAVTIKIHPLYVMLPCTVAASLAFMLPVATPPNAIAFSFGKLRVMDMVKAGFMLNIIGILSVNLAINTWGYAMFDMGTFPAWANITEILEP</sequence>
<dbReference type="GO" id="GO:0015138">
    <property type="term" value="F:fumarate transmembrane transporter activity"/>
    <property type="evidence" value="ECO:0007669"/>
    <property type="project" value="TreeGrafter"/>
</dbReference>
<name>A0A4U5V587_COLLU</name>
<accession>A0A4U5V587</accession>
<dbReference type="InterPro" id="IPR001898">
    <property type="entry name" value="SLC13A/DASS"/>
</dbReference>
<evidence type="ECO:0000256" key="7">
    <source>
        <dbReference type="SAM" id="Coils"/>
    </source>
</evidence>
<feature type="transmembrane region" description="Helical" evidence="8">
    <location>
        <begin position="141"/>
        <end position="163"/>
    </location>
</feature>
<keyword evidence="9" id="KW-0732">Signal</keyword>
<dbReference type="AlphaFoldDB" id="A0A4U5V587"/>
<keyword evidence="11" id="KW-1185">Reference proteome</keyword>
<evidence type="ECO:0000256" key="6">
    <source>
        <dbReference type="ARBA" id="ARBA00023201"/>
    </source>
</evidence>
<feature type="transmembrane region" description="Helical" evidence="8">
    <location>
        <begin position="331"/>
        <end position="347"/>
    </location>
</feature>
<feature type="coiled-coil region" evidence="7">
    <location>
        <begin position="42"/>
        <end position="73"/>
    </location>
</feature>
<protein>
    <submittedName>
        <fullName evidence="10">Solute carrier family 13 member 2</fullName>
    </submittedName>
</protein>
<keyword evidence="7" id="KW-0175">Coiled coil</keyword>
<keyword evidence="6" id="KW-0813">Transport</keyword>
<gene>
    <name evidence="10" type="ORF">D9C73_016918</name>
</gene>
<keyword evidence="6" id="KW-0739">Sodium transport</keyword>
<dbReference type="GO" id="GO:0005886">
    <property type="term" value="C:plasma membrane"/>
    <property type="evidence" value="ECO:0007669"/>
    <property type="project" value="TreeGrafter"/>
</dbReference>
<keyword evidence="3 8" id="KW-0812">Transmembrane</keyword>
<dbReference type="STRING" id="240159.A0A4U5V587"/>
<comment type="similarity">
    <text evidence="2">Belongs to the SLC13A/DASS transporter (TC 2.A.47) family. NADC subfamily.</text>
</comment>
<dbReference type="GO" id="GO:0015141">
    <property type="term" value="F:succinate transmembrane transporter activity"/>
    <property type="evidence" value="ECO:0007669"/>
    <property type="project" value="TreeGrafter"/>
</dbReference>
<feature type="transmembrane region" description="Helical" evidence="8">
    <location>
        <begin position="384"/>
        <end position="406"/>
    </location>
</feature>
<keyword evidence="5 8" id="KW-0472">Membrane</keyword>
<evidence type="ECO:0000256" key="4">
    <source>
        <dbReference type="ARBA" id="ARBA00022989"/>
    </source>
</evidence>
<keyword evidence="4 8" id="KW-1133">Transmembrane helix</keyword>
<feature type="chain" id="PRO_5020265905" evidence="9">
    <location>
        <begin position="19"/>
        <end position="457"/>
    </location>
</feature>
<dbReference type="PANTHER" id="PTHR10283">
    <property type="entry name" value="SOLUTE CARRIER FAMILY 13 MEMBER"/>
    <property type="match status" value="1"/>
</dbReference>
<proteinExistence type="inferred from homology"/>
<dbReference type="GO" id="GO:0071285">
    <property type="term" value="P:cellular response to lithium ion"/>
    <property type="evidence" value="ECO:0007669"/>
    <property type="project" value="TreeGrafter"/>
</dbReference>
<feature type="signal peptide" evidence="9">
    <location>
        <begin position="1"/>
        <end position="18"/>
    </location>
</feature>
<dbReference type="GO" id="GO:0017153">
    <property type="term" value="F:sodium:dicarboxylate symporter activity"/>
    <property type="evidence" value="ECO:0007669"/>
    <property type="project" value="TreeGrafter"/>
</dbReference>
<dbReference type="GO" id="GO:0015139">
    <property type="term" value="F:alpha-ketoglutarate transmembrane transporter activity"/>
    <property type="evidence" value="ECO:0007669"/>
    <property type="project" value="TreeGrafter"/>
</dbReference>
<evidence type="ECO:0000256" key="1">
    <source>
        <dbReference type="ARBA" id="ARBA00004141"/>
    </source>
</evidence>
<evidence type="ECO:0000256" key="3">
    <source>
        <dbReference type="ARBA" id="ARBA00022692"/>
    </source>
</evidence>
<evidence type="ECO:0000256" key="2">
    <source>
        <dbReference type="ARBA" id="ARBA00006772"/>
    </source>
</evidence>
<keyword evidence="6" id="KW-0406">Ion transport</keyword>
<comment type="subcellular location">
    <subcellularLocation>
        <location evidence="1">Membrane</location>
        <topology evidence="1">Multi-pass membrane protein</topology>
    </subcellularLocation>
</comment>
<evidence type="ECO:0000256" key="8">
    <source>
        <dbReference type="SAM" id="Phobius"/>
    </source>
</evidence>
<keyword evidence="6" id="KW-0915">Sodium</keyword>
<dbReference type="Proteomes" id="UP000298787">
    <property type="component" value="Chromosome 15"/>
</dbReference>
<evidence type="ECO:0000256" key="9">
    <source>
        <dbReference type="SAM" id="SignalP"/>
    </source>
</evidence>
<feature type="transmembrane region" description="Helical" evidence="8">
    <location>
        <begin position="418"/>
        <end position="438"/>
    </location>
</feature>
<evidence type="ECO:0000313" key="10">
    <source>
        <dbReference type="EMBL" id="TKS82809.1"/>
    </source>
</evidence>
<dbReference type="EMBL" id="CM014092">
    <property type="protein sequence ID" value="TKS82809.1"/>
    <property type="molecule type" value="Genomic_DNA"/>
</dbReference>